<feature type="region of interest" description="Disordered" evidence="1">
    <location>
        <begin position="1"/>
        <end position="23"/>
    </location>
</feature>
<keyword evidence="2" id="KW-0472">Membrane</keyword>
<name>A0ABU0EEY2_9CELL</name>
<reference evidence="3 4" key="1">
    <citation type="submission" date="2023-07" db="EMBL/GenBank/DDBJ databases">
        <title>Sorghum-associated microbial communities from plants grown in Nebraska, USA.</title>
        <authorList>
            <person name="Schachtman D."/>
        </authorList>
    </citation>
    <scope>NUCLEOTIDE SEQUENCE [LARGE SCALE GENOMIC DNA]</scope>
    <source>
        <strain evidence="3 4">BE332</strain>
    </source>
</reference>
<comment type="caution">
    <text evidence="3">The sequence shown here is derived from an EMBL/GenBank/DDBJ whole genome shotgun (WGS) entry which is preliminary data.</text>
</comment>
<gene>
    <name evidence="3" type="ORF">J2X26_002144</name>
</gene>
<organism evidence="3 4">
    <name type="scientific">Cellulomonas humilata</name>
    <dbReference type="NCBI Taxonomy" id="144055"/>
    <lineage>
        <taxon>Bacteria</taxon>
        <taxon>Bacillati</taxon>
        <taxon>Actinomycetota</taxon>
        <taxon>Actinomycetes</taxon>
        <taxon>Micrococcales</taxon>
        <taxon>Cellulomonadaceae</taxon>
        <taxon>Cellulomonas</taxon>
    </lineage>
</organism>
<feature type="compositionally biased region" description="Acidic residues" evidence="1">
    <location>
        <begin position="1"/>
        <end position="11"/>
    </location>
</feature>
<dbReference type="EMBL" id="JAUSVB010000002">
    <property type="protein sequence ID" value="MDQ0373833.1"/>
    <property type="molecule type" value="Genomic_DNA"/>
</dbReference>
<sequence>MGEPLDGDFGPDEPITTTPAPFSVTGPTSVEIARATRTGTASFSVLNTSGRPVRVRLLPQAMAGAEQSWLAVVGDIERPLGNAATLTADVLVTVPMDTPVGLHALRLDVSPEDRPELVAQGQAVAFTIPEPPEVKKPFPRWLLFAIIGAVLVLILGALAIWWFVIRDTGPEPLTPPQIVGEATVGEVLTVTPGTWSADDVPLVHVWQTCPGSAADDDPEGCTDVTSGGATAIGETLTVGADLEGQRIRVKESALSGDEEAPDVTDQFSDLTGVVGPPPIPTVTLRSFVGEPRSNAFQELGVLGLTVTLEEVGQSDQCDPLVEIQDPSTGEVAVGSSVRISTGRPRPWFECGFGFPFPFPDGVFLDLDDVVIENFKMPLDLQNP</sequence>
<evidence type="ECO:0000313" key="4">
    <source>
        <dbReference type="Proteomes" id="UP001239626"/>
    </source>
</evidence>
<dbReference type="Proteomes" id="UP001239626">
    <property type="component" value="Unassembled WGS sequence"/>
</dbReference>
<dbReference type="RefSeq" id="WP_307492102.1">
    <property type="nucleotide sequence ID" value="NZ_JAUSVB010000002.1"/>
</dbReference>
<keyword evidence="2" id="KW-1133">Transmembrane helix</keyword>
<accession>A0ABU0EEY2</accession>
<feature type="transmembrane region" description="Helical" evidence="2">
    <location>
        <begin position="141"/>
        <end position="164"/>
    </location>
</feature>
<protein>
    <recommendedName>
        <fullName evidence="5">PASTA domain-containing protein</fullName>
    </recommendedName>
</protein>
<evidence type="ECO:0008006" key="5">
    <source>
        <dbReference type="Google" id="ProtNLM"/>
    </source>
</evidence>
<keyword evidence="4" id="KW-1185">Reference proteome</keyword>
<dbReference type="Gene3D" id="2.60.40.2700">
    <property type="match status" value="1"/>
</dbReference>
<evidence type="ECO:0000256" key="1">
    <source>
        <dbReference type="SAM" id="MobiDB-lite"/>
    </source>
</evidence>
<keyword evidence="2" id="KW-0812">Transmembrane</keyword>
<proteinExistence type="predicted"/>
<evidence type="ECO:0000256" key="2">
    <source>
        <dbReference type="SAM" id="Phobius"/>
    </source>
</evidence>
<evidence type="ECO:0000313" key="3">
    <source>
        <dbReference type="EMBL" id="MDQ0373833.1"/>
    </source>
</evidence>